<gene>
    <name evidence="3" type="ORF">WCD58_17950</name>
</gene>
<accession>A0ABU8M6U7</accession>
<dbReference type="Proteomes" id="UP001369736">
    <property type="component" value="Unassembled WGS sequence"/>
</dbReference>
<keyword evidence="2" id="KW-0472">Membrane</keyword>
<sequence length="137" mass="13336">MEPLRMPVAAVTVTAALAAAGIAASMLLAGPDGPGAASTVVLAAAQVALLLGVRSGAVRARQFLLAWSGQAGLTYLVAGDAGAESALVFLGVGLVFAAVVVAGLALWRPEPEPDAEPDAGPDGRGGGTQPLPVAEGD</sequence>
<name>A0ABU8M6U7_9PSEU</name>
<keyword evidence="2" id="KW-0812">Transmembrane</keyword>
<evidence type="ECO:0000313" key="3">
    <source>
        <dbReference type="EMBL" id="MEJ2863057.1"/>
    </source>
</evidence>
<feature type="transmembrane region" description="Helical" evidence="2">
    <location>
        <begin position="87"/>
        <end position="107"/>
    </location>
</feature>
<organism evidence="3 4">
    <name type="scientific">Actinomycetospora flava</name>
    <dbReference type="NCBI Taxonomy" id="3129232"/>
    <lineage>
        <taxon>Bacteria</taxon>
        <taxon>Bacillati</taxon>
        <taxon>Actinomycetota</taxon>
        <taxon>Actinomycetes</taxon>
        <taxon>Pseudonocardiales</taxon>
        <taxon>Pseudonocardiaceae</taxon>
        <taxon>Actinomycetospora</taxon>
    </lineage>
</organism>
<feature type="region of interest" description="Disordered" evidence="1">
    <location>
        <begin position="110"/>
        <end position="137"/>
    </location>
</feature>
<keyword evidence="4" id="KW-1185">Reference proteome</keyword>
<dbReference type="EMBL" id="JBBEGM010000007">
    <property type="protein sequence ID" value="MEJ2863057.1"/>
    <property type="molecule type" value="Genomic_DNA"/>
</dbReference>
<protein>
    <submittedName>
        <fullName evidence="3">Uncharacterized protein</fullName>
    </submittedName>
</protein>
<feature type="transmembrane region" description="Helical" evidence="2">
    <location>
        <begin position="33"/>
        <end position="51"/>
    </location>
</feature>
<keyword evidence="2" id="KW-1133">Transmembrane helix</keyword>
<evidence type="ECO:0000313" key="4">
    <source>
        <dbReference type="Proteomes" id="UP001369736"/>
    </source>
</evidence>
<comment type="caution">
    <text evidence="3">The sequence shown here is derived from an EMBL/GenBank/DDBJ whole genome shotgun (WGS) entry which is preliminary data.</text>
</comment>
<evidence type="ECO:0000256" key="1">
    <source>
        <dbReference type="SAM" id="MobiDB-lite"/>
    </source>
</evidence>
<evidence type="ECO:0000256" key="2">
    <source>
        <dbReference type="SAM" id="Phobius"/>
    </source>
</evidence>
<proteinExistence type="predicted"/>
<dbReference type="RefSeq" id="WP_337704417.1">
    <property type="nucleotide sequence ID" value="NZ_JBBEGM010000007.1"/>
</dbReference>
<reference evidence="3 4" key="1">
    <citation type="submission" date="2024-03" db="EMBL/GenBank/DDBJ databases">
        <title>Actinomycetospora sp. OC33-EN07, a novel actinomycete isolated from wild orchid (Aerides multiflora).</title>
        <authorList>
            <person name="Suriyachadkun C."/>
        </authorList>
    </citation>
    <scope>NUCLEOTIDE SEQUENCE [LARGE SCALE GENOMIC DNA]</scope>
    <source>
        <strain evidence="3 4">OC33-EN07</strain>
    </source>
</reference>